<evidence type="ECO:0000256" key="1">
    <source>
        <dbReference type="SAM" id="MobiDB-lite"/>
    </source>
</evidence>
<name>A0A3A9ZPT4_9ACTN</name>
<accession>A0A3A9ZPT4</accession>
<dbReference type="InterPro" id="IPR036894">
    <property type="entry name" value="YbaB-like_sf"/>
</dbReference>
<proteinExistence type="predicted"/>
<comment type="caution">
    <text evidence="2">The sequence shown here is derived from an EMBL/GenBank/DDBJ whole genome shotgun (WGS) entry which is preliminary data.</text>
</comment>
<feature type="compositionally biased region" description="Low complexity" evidence="1">
    <location>
        <begin position="11"/>
        <end position="20"/>
    </location>
</feature>
<evidence type="ECO:0000313" key="3">
    <source>
        <dbReference type="Proteomes" id="UP000279968"/>
    </source>
</evidence>
<feature type="compositionally biased region" description="Low complexity" evidence="1">
    <location>
        <begin position="34"/>
        <end position="44"/>
    </location>
</feature>
<keyword evidence="3" id="KW-1185">Reference proteome</keyword>
<dbReference type="AlphaFoldDB" id="A0A3A9ZPT4"/>
<reference evidence="2 3" key="1">
    <citation type="journal article" date="2015" name="Int. J. Syst. Evol. Microbiol.">
        <title>Micromonospora costi sp. nov., isolated from a leaf of Costus speciosus.</title>
        <authorList>
            <person name="Thawai C."/>
        </authorList>
    </citation>
    <scope>NUCLEOTIDE SEQUENCE [LARGE SCALE GENOMIC DNA]</scope>
    <source>
        <strain evidence="2 3">CS1-12</strain>
    </source>
</reference>
<dbReference type="InterPro" id="IPR004401">
    <property type="entry name" value="YbaB/EbfC"/>
</dbReference>
<dbReference type="GO" id="GO:0003677">
    <property type="term" value="F:DNA binding"/>
    <property type="evidence" value="ECO:0007669"/>
    <property type="project" value="UniProtKB-KW"/>
</dbReference>
<dbReference type="Proteomes" id="UP000279968">
    <property type="component" value="Unassembled WGS sequence"/>
</dbReference>
<dbReference type="Gene3D" id="3.30.1310.10">
    <property type="entry name" value="Nucleoid-associated protein YbaB-like domain"/>
    <property type="match status" value="1"/>
</dbReference>
<sequence length="121" mass="12178">MAGGRCGPDSAPARAAAGRRTPLTVPSTLPRQVPAGSAGPAAPSFRKEQIMDNHSDARAVTASDPGGYVEVTVRPDGRLAALRIDPHAMYDLTAAELASACIEAIQRACSAGAGSGPARAA</sequence>
<protein>
    <submittedName>
        <fullName evidence="2">YbaB/EbfC family DNA-binding protein</fullName>
    </submittedName>
</protein>
<dbReference type="Pfam" id="PF02575">
    <property type="entry name" value="YbaB_DNA_bd"/>
    <property type="match status" value="1"/>
</dbReference>
<keyword evidence="2" id="KW-0238">DNA-binding</keyword>
<evidence type="ECO:0000313" key="2">
    <source>
        <dbReference type="EMBL" id="RKN50183.1"/>
    </source>
</evidence>
<dbReference type="SUPFAM" id="SSF82607">
    <property type="entry name" value="YbaB-like"/>
    <property type="match status" value="1"/>
</dbReference>
<feature type="region of interest" description="Disordered" evidence="1">
    <location>
        <begin position="1"/>
        <end position="53"/>
    </location>
</feature>
<organism evidence="2 3">
    <name type="scientific">Micromonospora costi</name>
    <dbReference type="NCBI Taxonomy" id="1530042"/>
    <lineage>
        <taxon>Bacteria</taxon>
        <taxon>Bacillati</taxon>
        <taxon>Actinomycetota</taxon>
        <taxon>Actinomycetes</taxon>
        <taxon>Micromonosporales</taxon>
        <taxon>Micromonosporaceae</taxon>
        <taxon>Micromonospora</taxon>
    </lineage>
</organism>
<gene>
    <name evidence="2" type="ORF">D7193_30500</name>
</gene>
<dbReference type="EMBL" id="RBAN01000008">
    <property type="protein sequence ID" value="RKN50183.1"/>
    <property type="molecule type" value="Genomic_DNA"/>
</dbReference>